<dbReference type="AlphaFoldDB" id="F9XGW7"/>
<name>F9XGW7_ZYMTI</name>
<evidence type="ECO:0000313" key="7">
    <source>
        <dbReference type="Proteomes" id="UP000008062"/>
    </source>
</evidence>
<evidence type="ECO:0000256" key="1">
    <source>
        <dbReference type="ARBA" id="ARBA00022723"/>
    </source>
</evidence>
<evidence type="ECO:0000256" key="3">
    <source>
        <dbReference type="ARBA" id="ARBA00022833"/>
    </source>
</evidence>
<dbReference type="HOGENOM" id="CLU_631938_0_0_1"/>
<gene>
    <name evidence="6" type="ORF">MYCGRDRAFT_95016</name>
</gene>
<keyword evidence="7" id="KW-1185">Reference proteome</keyword>
<proteinExistence type="predicted"/>
<dbReference type="KEGG" id="ztr:MYCGRDRAFT_95016"/>
<sequence length="434" mass="48976">MEEEEAKEQLWTARQAQVAEDRAAERARLTRLGNLAIDHMNKHRTLLNEADKEDDIAKKRYASCIMRKDAEQLVIIGKILCDCNGAGKHFWDTGEEHRRLLRDAFNIDVDQEMINLMVDGWTSHWKTRDLITGRGWDLSEKMQDMPVTPEIVSMPHSDLTNAKWWDVLMQVRGYDEKANCAFCGEAPAIGAVLQICGCEYRDDLTLVAYNNPAPFHQKPAFPDFLFLPQNLDVNHSPWTQLAMATIDATERTRLMKLGNLLVFVQAVSSQEIIETVIMQADATRLLGLGKLLGEDGKALTEAGDKGAFFLEFYHGMNISPSEIDSLTSLYQQRQASPTATAGMEHPTHELTDTDKYFVSFAEDFLRVCNADPKPKCVFCNDRPGKGKALMACGRCKDALYCDKLCQRLDWKKGHKTECKDTMAKVKESSEADAE</sequence>
<protein>
    <recommendedName>
        <fullName evidence="5">MYND-type domain-containing protein</fullName>
    </recommendedName>
</protein>
<reference evidence="6 7" key="1">
    <citation type="journal article" date="2011" name="PLoS Genet.">
        <title>Finished genome of the fungal wheat pathogen Mycosphaerella graminicola reveals dispensome structure, chromosome plasticity, and stealth pathogenesis.</title>
        <authorList>
            <person name="Goodwin S.B."/>
            <person name="Ben M'barek S."/>
            <person name="Dhillon B."/>
            <person name="Wittenberg A.H.J."/>
            <person name="Crane C.F."/>
            <person name="Hane J.K."/>
            <person name="Foster A.J."/>
            <person name="Van der Lee T.A.J."/>
            <person name="Grimwood J."/>
            <person name="Aerts A."/>
            <person name="Antoniw J."/>
            <person name="Bailey A."/>
            <person name="Bluhm B."/>
            <person name="Bowler J."/>
            <person name="Bristow J."/>
            <person name="van der Burgt A."/>
            <person name="Canto-Canche B."/>
            <person name="Churchill A.C.L."/>
            <person name="Conde-Ferraez L."/>
            <person name="Cools H.J."/>
            <person name="Coutinho P.M."/>
            <person name="Csukai M."/>
            <person name="Dehal P."/>
            <person name="De Wit P."/>
            <person name="Donzelli B."/>
            <person name="van de Geest H.C."/>
            <person name="van Ham R.C.H.J."/>
            <person name="Hammond-Kosack K.E."/>
            <person name="Henrissat B."/>
            <person name="Kilian A."/>
            <person name="Kobayashi A.K."/>
            <person name="Koopmann E."/>
            <person name="Kourmpetis Y."/>
            <person name="Kuzniar A."/>
            <person name="Lindquist E."/>
            <person name="Lombard V."/>
            <person name="Maliepaard C."/>
            <person name="Martins N."/>
            <person name="Mehrabi R."/>
            <person name="Nap J.P.H."/>
            <person name="Ponomarenko A."/>
            <person name="Rudd J.J."/>
            <person name="Salamov A."/>
            <person name="Schmutz J."/>
            <person name="Schouten H.J."/>
            <person name="Shapiro H."/>
            <person name="Stergiopoulos I."/>
            <person name="Torriani S.F.F."/>
            <person name="Tu H."/>
            <person name="de Vries R.P."/>
            <person name="Waalwijk C."/>
            <person name="Ware S.B."/>
            <person name="Wiebenga A."/>
            <person name="Zwiers L.-H."/>
            <person name="Oliver R.P."/>
            <person name="Grigoriev I.V."/>
            <person name="Kema G.H.J."/>
        </authorList>
    </citation>
    <scope>NUCLEOTIDE SEQUENCE [LARGE SCALE GENOMIC DNA]</scope>
    <source>
        <strain evidence="7">CBS 115943 / IPO323</strain>
    </source>
</reference>
<dbReference type="EMBL" id="CM001203">
    <property type="protein sequence ID" value="EGP84928.1"/>
    <property type="molecule type" value="Genomic_DNA"/>
</dbReference>
<dbReference type="GO" id="GO:0008270">
    <property type="term" value="F:zinc ion binding"/>
    <property type="evidence" value="ECO:0007669"/>
    <property type="project" value="UniProtKB-KW"/>
</dbReference>
<evidence type="ECO:0000313" key="6">
    <source>
        <dbReference type="EMBL" id="EGP84928.1"/>
    </source>
</evidence>
<evidence type="ECO:0000256" key="2">
    <source>
        <dbReference type="ARBA" id="ARBA00022771"/>
    </source>
</evidence>
<dbReference type="Pfam" id="PF01753">
    <property type="entry name" value="zf-MYND"/>
    <property type="match status" value="1"/>
</dbReference>
<dbReference type="InterPro" id="IPR002893">
    <property type="entry name" value="Znf_MYND"/>
</dbReference>
<dbReference type="InParanoid" id="F9XGW7"/>
<organism evidence="6 7">
    <name type="scientific">Zymoseptoria tritici (strain CBS 115943 / IPO323)</name>
    <name type="common">Speckled leaf blotch fungus</name>
    <name type="synonym">Septoria tritici</name>
    <dbReference type="NCBI Taxonomy" id="336722"/>
    <lineage>
        <taxon>Eukaryota</taxon>
        <taxon>Fungi</taxon>
        <taxon>Dikarya</taxon>
        <taxon>Ascomycota</taxon>
        <taxon>Pezizomycotina</taxon>
        <taxon>Dothideomycetes</taxon>
        <taxon>Dothideomycetidae</taxon>
        <taxon>Mycosphaerellales</taxon>
        <taxon>Mycosphaerellaceae</taxon>
        <taxon>Zymoseptoria</taxon>
    </lineage>
</organism>
<keyword evidence="3" id="KW-0862">Zinc</keyword>
<dbReference type="OrthoDB" id="432970at2759"/>
<dbReference type="Gene3D" id="6.10.140.2220">
    <property type="match status" value="1"/>
</dbReference>
<feature type="domain" description="MYND-type" evidence="5">
    <location>
        <begin position="376"/>
        <end position="418"/>
    </location>
</feature>
<keyword evidence="1" id="KW-0479">Metal-binding</keyword>
<dbReference type="RefSeq" id="XP_003849952.1">
    <property type="nucleotide sequence ID" value="XM_003849904.1"/>
</dbReference>
<accession>F9XGW7</accession>
<evidence type="ECO:0000256" key="4">
    <source>
        <dbReference type="PROSITE-ProRule" id="PRU00134"/>
    </source>
</evidence>
<dbReference type="PROSITE" id="PS01360">
    <property type="entry name" value="ZF_MYND_1"/>
    <property type="match status" value="1"/>
</dbReference>
<dbReference type="PROSITE" id="PS50865">
    <property type="entry name" value="ZF_MYND_2"/>
    <property type="match status" value="1"/>
</dbReference>
<dbReference type="GeneID" id="13402746"/>
<keyword evidence="2 4" id="KW-0863">Zinc-finger</keyword>
<evidence type="ECO:0000259" key="5">
    <source>
        <dbReference type="PROSITE" id="PS50865"/>
    </source>
</evidence>
<dbReference type="Proteomes" id="UP000008062">
    <property type="component" value="Chromosome 8"/>
</dbReference>
<dbReference type="SUPFAM" id="SSF144232">
    <property type="entry name" value="HIT/MYND zinc finger-like"/>
    <property type="match status" value="1"/>
</dbReference>